<reference evidence="2 3" key="1">
    <citation type="journal article" date="2014" name="BMC Genomics">
        <title>Genome and secretome analysis of the hemibiotrophic fungal pathogen, Moniliophthora roreri, which causes frosty pod rot disease of cacao: mechanisms of the biotrophic and necrotrophic phases.</title>
        <authorList>
            <person name="Meinhardt L.W."/>
            <person name="Costa G.G.L."/>
            <person name="Thomazella D.P.T."/>
            <person name="Teixeira P.J.P.L."/>
            <person name="Carazzolle M.F."/>
            <person name="Schuster S.C."/>
            <person name="Carlson J.E."/>
            <person name="Guiltinan M.J."/>
            <person name="Mieczkowski P."/>
            <person name="Farmer A."/>
            <person name="Ramaraj T."/>
            <person name="Crozier J."/>
            <person name="Davis R.E."/>
            <person name="Shao J."/>
            <person name="Melnick R.L."/>
            <person name="Pereira G.A.G."/>
            <person name="Bailey B.A."/>
        </authorList>
    </citation>
    <scope>NUCLEOTIDE SEQUENCE [LARGE SCALE GENOMIC DNA]</scope>
    <source>
        <strain evidence="2 3">MCA 2997</strain>
    </source>
</reference>
<evidence type="ECO:0000313" key="2">
    <source>
        <dbReference type="EMBL" id="ESK89523.1"/>
    </source>
</evidence>
<gene>
    <name evidence="2" type="ORF">Moror_16059</name>
</gene>
<accession>V2WRN2</accession>
<evidence type="ECO:0000256" key="1">
    <source>
        <dbReference type="SAM" id="MobiDB-lite"/>
    </source>
</evidence>
<dbReference type="EMBL" id="AWSO01000552">
    <property type="protein sequence ID" value="ESK89523.1"/>
    <property type="molecule type" value="Genomic_DNA"/>
</dbReference>
<dbReference type="HOGENOM" id="CLU_1759284_0_0_1"/>
<feature type="compositionally biased region" description="Polar residues" evidence="1">
    <location>
        <begin position="51"/>
        <end position="63"/>
    </location>
</feature>
<keyword evidence="3" id="KW-1185">Reference proteome</keyword>
<dbReference type="AlphaFoldDB" id="V2WRN2"/>
<feature type="region of interest" description="Disordered" evidence="1">
    <location>
        <begin position="51"/>
        <end position="112"/>
    </location>
</feature>
<organism evidence="2 3">
    <name type="scientific">Moniliophthora roreri (strain MCA 2997)</name>
    <name type="common">Cocoa frosty pod rot fungus</name>
    <name type="synonym">Crinipellis roreri</name>
    <dbReference type="NCBI Taxonomy" id="1381753"/>
    <lineage>
        <taxon>Eukaryota</taxon>
        <taxon>Fungi</taxon>
        <taxon>Dikarya</taxon>
        <taxon>Basidiomycota</taxon>
        <taxon>Agaricomycotina</taxon>
        <taxon>Agaricomycetes</taxon>
        <taxon>Agaricomycetidae</taxon>
        <taxon>Agaricales</taxon>
        <taxon>Marasmiineae</taxon>
        <taxon>Marasmiaceae</taxon>
        <taxon>Moniliophthora</taxon>
    </lineage>
</organism>
<sequence length="148" mass="16947">MQRAPVRFQDLIQSMPLFGTLKCSTSSSTLIDSLVAPSEKCTIENNDAVQMNGNLFSPTSTQEESFRMNDALIPAKKRRYADSDSESEPESEPDKEFGHEENNAEDENTDVRVELYEKFRNMILEQEEPKLTLTEEREFPKLDYSKVA</sequence>
<dbReference type="KEGG" id="mrr:Moror_16059"/>
<protein>
    <submittedName>
        <fullName evidence="2">Uncharacterized protein</fullName>
    </submittedName>
</protein>
<comment type="caution">
    <text evidence="2">The sequence shown here is derived from an EMBL/GenBank/DDBJ whole genome shotgun (WGS) entry which is preliminary data.</text>
</comment>
<dbReference type="Proteomes" id="UP000017559">
    <property type="component" value="Unassembled WGS sequence"/>
</dbReference>
<feature type="region of interest" description="Disordered" evidence="1">
    <location>
        <begin position="124"/>
        <end position="148"/>
    </location>
</feature>
<evidence type="ECO:0000313" key="3">
    <source>
        <dbReference type="Proteomes" id="UP000017559"/>
    </source>
</evidence>
<feature type="compositionally biased region" description="Basic and acidic residues" evidence="1">
    <location>
        <begin position="127"/>
        <end position="148"/>
    </location>
</feature>
<name>V2WRN2_MONRO</name>
<proteinExistence type="predicted"/>
<feature type="compositionally biased region" description="Basic and acidic residues" evidence="1">
    <location>
        <begin position="92"/>
        <end position="102"/>
    </location>
</feature>